<organism evidence="2 3">
    <name type="scientific">Actinomadura mexicana</name>
    <dbReference type="NCBI Taxonomy" id="134959"/>
    <lineage>
        <taxon>Bacteria</taxon>
        <taxon>Bacillati</taxon>
        <taxon>Actinomycetota</taxon>
        <taxon>Actinomycetes</taxon>
        <taxon>Streptosporangiales</taxon>
        <taxon>Thermomonosporaceae</taxon>
        <taxon>Actinomadura</taxon>
    </lineage>
</organism>
<dbReference type="AlphaFoldDB" id="A0A239CQ32"/>
<gene>
    <name evidence="2" type="ORF">SAMN06265355_11324</name>
</gene>
<proteinExistence type="predicted"/>
<evidence type="ECO:0000256" key="1">
    <source>
        <dbReference type="SAM" id="MobiDB-lite"/>
    </source>
</evidence>
<keyword evidence="3" id="KW-1185">Reference proteome</keyword>
<dbReference type="Proteomes" id="UP000198420">
    <property type="component" value="Unassembled WGS sequence"/>
</dbReference>
<name>A0A239CQ32_9ACTN</name>
<evidence type="ECO:0000313" key="2">
    <source>
        <dbReference type="EMBL" id="SNS21614.1"/>
    </source>
</evidence>
<accession>A0A239CQ32</accession>
<reference evidence="3" key="1">
    <citation type="submission" date="2017-06" db="EMBL/GenBank/DDBJ databases">
        <authorList>
            <person name="Varghese N."/>
            <person name="Submissions S."/>
        </authorList>
    </citation>
    <scope>NUCLEOTIDE SEQUENCE [LARGE SCALE GENOMIC DNA]</scope>
    <source>
        <strain evidence="3">DSM 44485</strain>
    </source>
</reference>
<protein>
    <submittedName>
        <fullName evidence="2">Uncharacterized protein</fullName>
    </submittedName>
</protein>
<evidence type="ECO:0000313" key="3">
    <source>
        <dbReference type="Proteomes" id="UP000198420"/>
    </source>
</evidence>
<dbReference type="EMBL" id="FZNP01000013">
    <property type="protein sequence ID" value="SNS21614.1"/>
    <property type="molecule type" value="Genomic_DNA"/>
</dbReference>
<feature type="region of interest" description="Disordered" evidence="1">
    <location>
        <begin position="1"/>
        <end position="44"/>
    </location>
</feature>
<sequence length="44" mass="4295">MGSGINRATDGRGVTCGAAAGGAGHPGAAGPVDAGQWWTRVFRP</sequence>